<dbReference type="KEGG" id="mlr:MELLADRAFT_102852"/>
<reference evidence="3" key="1">
    <citation type="journal article" date="2011" name="Proc. Natl. Acad. Sci. U.S.A.">
        <title>Obligate biotrophy features unraveled by the genomic analysis of rust fungi.</title>
        <authorList>
            <person name="Duplessis S."/>
            <person name="Cuomo C.A."/>
            <person name="Lin Y.-C."/>
            <person name="Aerts A."/>
            <person name="Tisserant E."/>
            <person name="Veneault-Fourrey C."/>
            <person name="Joly D.L."/>
            <person name="Hacquard S."/>
            <person name="Amselem J."/>
            <person name="Cantarel B.L."/>
            <person name="Chiu R."/>
            <person name="Coutinho P.M."/>
            <person name="Feau N."/>
            <person name="Field M."/>
            <person name="Frey P."/>
            <person name="Gelhaye E."/>
            <person name="Goldberg J."/>
            <person name="Grabherr M.G."/>
            <person name="Kodira C.D."/>
            <person name="Kohler A."/>
            <person name="Kuees U."/>
            <person name="Lindquist E.A."/>
            <person name="Lucas S.M."/>
            <person name="Mago R."/>
            <person name="Mauceli E."/>
            <person name="Morin E."/>
            <person name="Murat C."/>
            <person name="Pangilinan J.L."/>
            <person name="Park R."/>
            <person name="Pearson M."/>
            <person name="Quesneville H."/>
            <person name="Rouhier N."/>
            <person name="Sakthikumar S."/>
            <person name="Salamov A.A."/>
            <person name="Schmutz J."/>
            <person name="Selles B."/>
            <person name="Shapiro H."/>
            <person name="Tanguay P."/>
            <person name="Tuskan G.A."/>
            <person name="Henrissat B."/>
            <person name="Van de Peer Y."/>
            <person name="Rouze P."/>
            <person name="Ellis J.G."/>
            <person name="Dodds P.N."/>
            <person name="Schein J.E."/>
            <person name="Zhong S."/>
            <person name="Hamelin R.C."/>
            <person name="Grigoriev I.V."/>
            <person name="Szabo L.J."/>
            <person name="Martin F."/>
        </authorList>
    </citation>
    <scope>NUCLEOTIDE SEQUENCE [LARGE SCALE GENOMIC DNA]</scope>
    <source>
        <strain evidence="3">98AG31 / pathotype 3-4-7</strain>
    </source>
</reference>
<dbReference type="EMBL" id="GL883093">
    <property type="protein sequence ID" value="EGG11127.1"/>
    <property type="molecule type" value="Genomic_DNA"/>
</dbReference>
<evidence type="ECO:0000256" key="1">
    <source>
        <dbReference type="SAM" id="MobiDB-lite"/>
    </source>
</evidence>
<gene>
    <name evidence="2" type="ORF">MELLADRAFT_102852</name>
</gene>
<name>F4R9L6_MELLP</name>
<feature type="region of interest" description="Disordered" evidence="1">
    <location>
        <begin position="83"/>
        <end position="203"/>
    </location>
</feature>
<dbReference type="RefSeq" id="XP_007405729.1">
    <property type="nucleotide sequence ID" value="XM_007405667.1"/>
</dbReference>
<protein>
    <submittedName>
        <fullName evidence="2">Uncharacterized protein</fullName>
    </submittedName>
</protein>
<feature type="compositionally biased region" description="Pro residues" evidence="1">
    <location>
        <begin position="132"/>
        <end position="148"/>
    </location>
</feature>
<dbReference type="VEuPathDB" id="FungiDB:MELLADRAFT_102852"/>
<proteinExistence type="predicted"/>
<evidence type="ECO:0000313" key="2">
    <source>
        <dbReference type="EMBL" id="EGG11127.1"/>
    </source>
</evidence>
<dbReference type="InParanoid" id="F4R9L6"/>
<accession>F4R9L6</accession>
<organism evidence="3">
    <name type="scientific">Melampsora larici-populina (strain 98AG31 / pathotype 3-4-7)</name>
    <name type="common">Poplar leaf rust fungus</name>
    <dbReference type="NCBI Taxonomy" id="747676"/>
    <lineage>
        <taxon>Eukaryota</taxon>
        <taxon>Fungi</taxon>
        <taxon>Dikarya</taxon>
        <taxon>Basidiomycota</taxon>
        <taxon>Pucciniomycotina</taxon>
        <taxon>Pucciniomycetes</taxon>
        <taxon>Pucciniales</taxon>
        <taxon>Melampsoraceae</taxon>
        <taxon>Melampsora</taxon>
    </lineage>
</organism>
<dbReference type="Proteomes" id="UP000001072">
    <property type="component" value="Unassembled WGS sequence"/>
</dbReference>
<evidence type="ECO:0000313" key="3">
    <source>
        <dbReference type="Proteomes" id="UP000001072"/>
    </source>
</evidence>
<dbReference type="HOGENOM" id="CLU_1349210_0_0_1"/>
<feature type="compositionally biased region" description="Polar residues" evidence="1">
    <location>
        <begin position="191"/>
        <end position="203"/>
    </location>
</feature>
<keyword evidence="3" id="KW-1185">Reference proteome</keyword>
<dbReference type="AlphaFoldDB" id="F4R9L6"/>
<feature type="compositionally biased region" description="Polar residues" evidence="1">
    <location>
        <begin position="92"/>
        <end position="119"/>
    </location>
</feature>
<dbReference type="GeneID" id="18921795"/>
<sequence>MTAFDEFLDLMYGKEVPRKRTISHVESSVPIPVQPPAAFPKRAKVTPSQPLPYILTEKDMSLADFQKELNADKERLRRSTLQSASILDKSKSSQQTQALEQCTSFPTSAPTVTSENRSIPVSIPLSATPIVPQNPTPPYKRPSEPSPTLPTSSSPSSGVQKQSSCMENHPLGTVPLLRWRTRSASDPEPQGQGSPEPSQSHSI</sequence>
<dbReference type="OrthoDB" id="10417390at2759"/>